<dbReference type="RefSeq" id="WP_345419608.1">
    <property type="nucleotide sequence ID" value="NZ_BAABGT010000045.1"/>
</dbReference>
<proteinExistence type="predicted"/>
<dbReference type="Pfam" id="PF13365">
    <property type="entry name" value="Trypsin_2"/>
    <property type="match status" value="1"/>
</dbReference>
<evidence type="ECO:0000256" key="2">
    <source>
        <dbReference type="ARBA" id="ARBA00022801"/>
    </source>
</evidence>
<protein>
    <recommendedName>
        <fullName evidence="5">PDZ domain-containing protein</fullName>
    </recommendedName>
</protein>
<dbReference type="PANTHER" id="PTHR43343:SF3">
    <property type="entry name" value="PROTEASE DO-LIKE 8, CHLOROPLASTIC"/>
    <property type="match status" value="1"/>
</dbReference>
<dbReference type="InterPro" id="IPR009003">
    <property type="entry name" value="Peptidase_S1_PA"/>
</dbReference>
<comment type="caution">
    <text evidence="6">The sequence shown here is derived from an EMBL/GenBank/DDBJ whole genome shotgun (WGS) entry which is preliminary data.</text>
</comment>
<feature type="transmembrane region" description="Helical" evidence="4">
    <location>
        <begin position="139"/>
        <end position="164"/>
    </location>
</feature>
<evidence type="ECO:0000256" key="1">
    <source>
        <dbReference type="ARBA" id="ARBA00022670"/>
    </source>
</evidence>
<dbReference type="SUPFAM" id="SSF50156">
    <property type="entry name" value="PDZ domain-like"/>
    <property type="match status" value="1"/>
</dbReference>
<keyword evidence="4" id="KW-1133">Transmembrane helix</keyword>
<sequence length="523" mass="50642">MTDEQRGQTRPDGDVAHDQTSAATTAGDSPTQQTTLSPGTDGAQHPTDPYARPGEDRAGSPYAYGRGSVYGTPGYAQHGGGADQGRPYGSPAYGPYAGSTPTYGAPGLPGAGAPTDPPNGGGTALLEGDRPRKPSRPMVGIVAAALIAGLVGGGAGFGGAYALLDGGSSSSSSSGSTLTGQPASNSSASAPVDGSVAAAAAKATPSTVDIRVTLAQGSAEGSGVILTSDGDVLTNNHVVAGSTGPIQVTLSDGTTHSATVVGTSPSYDLAVIKLDNASGLTAATLGQTSGVQVGQQVVAIGSPQGLTGTVTTGIVSALNRTVAVEGDNGTGVVYNGLQTDAPINQGNSGGPLVNLDGQVVGINSAIATAGQSSGSVGLGFAIPVDQARRVAQEIMDTGQATKPVLGVQGSTGGPTTAANGATIEQVTAGGPAAAAGLQAGDVVTKVGSATVSDFSDLIARVGSYAPGDKVSLTLQSGRTVDVTLGSTPDTGATTSSGGTTQSTPQQQQQSPFGGLNPFSRGGN</sequence>
<dbReference type="InterPro" id="IPR001940">
    <property type="entry name" value="Peptidase_S1C"/>
</dbReference>
<evidence type="ECO:0000313" key="6">
    <source>
        <dbReference type="EMBL" id="GAA4549064.1"/>
    </source>
</evidence>
<feature type="domain" description="PDZ" evidence="5">
    <location>
        <begin position="389"/>
        <end position="478"/>
    </location>
</feature>
<feature type="region of interest" description="Disordered" evidence="3">
    <location>
        <begin position="1"/>
        <end position="133"/>
    </location>
</feature>
<reference evidence="7" key="1">
    <citation type="journal article" date="2019" name="Int. J. Syst. Evol. Microbiol.">
        <title>The Global Catalogue of Microorganisms (GCM) 10K type strain sequencing project: providing services to taxonomists for standard genome sequencing and annotation.</title>
        <authorList>
            <consortium name="The Broad Institute Genomics Platform"/>
            <consortium name="The Broad Institute Genome Sequencing Center for Infectious Disease"/>
            <person name="Wu L."/>
            <person name="Ma J."/>
        </authorList>
    </citation>
    <scope>NUCLEOTIDE SEQUENCE [LARGE SCALE GENOMIC DNA]</scope>
    <source>
        <strain evidence="7">JCM 17906</strain>
    </source>
</reference>
<keyword evidence="2" id="KW-0378">Hydrolase</keyword>
<keyword evidence="7" id="KW-1185">Reference proteome</keyword>
<gene>
    <name evidence="6" type="ORF">GCM10023175_36500</name>
</gene>
<organism evidence="6 7">
    <name type="scientific">Pseudonocardia xishanensis</name>
    <dbReference type="NCBI Taxonomy" id="630995"/>
    <lineage>
        <taxon>Bacteria</taxon>
        <taxon>Bacillati</taxon>
        <taxon>Actinomycetota</taxon>
        <taxon>Actinomycetes</taxon>
        <taxon>Pseudonocardiales</taxon>
        <taxon>Pseudonocardiaceae</taxon>
        <taxon>Pseudonocardia</taxon>
    </lineage>
</organism>
<dbReference type="PANTHER" id="PTHR43343">
    <property type="entry name" value="PEPTIDASE S12"/>
    <property type="match status" value="1"/>
</dbReference>
<dbReference type="SUPFAM" id="SSF50494">
    <property type="entry name" value="Trypsin-like serine proteases"/>
    <property type="match status" value="1"/>
</dbReference>
<dbReference type="Proteomes" id="UP001501598">
    <property type="component" value="Unassembled WGS sequence"/>
</dbReference>
<dbReference type="InterPro" id="IPR001478">
    <property type="entry name" value="PDZ"/>
</dbReference>
<keyword evidence="1" id="KW-0645">Protease</keyword>
<name>A0ABP8RVI4_9PSEU</name>
<keyword evidence="4" id="KW-0812">Transmembrane</keyword>
<keyword evidence="4" id="KW-0472">Membrane</keyword>
<feature type="region of interest" description="Disordered" evidence="3">
    <location>
        <begin position="481"/>
        <end position="523"/>
    </location>
</feature>
<feature type="region of interest" description="Disordered" evidence="3">
    <location>
        <begin position="168"/>
        <end position="191"/>
    </location>
</feature>
<feature type="compositionally biased region" description="Low complexity" evidence="3">
    <location>
        <begin position="485"/>
        <end position="514"/>
    </location>
</feature>
<dbReference type="Gene3D" id="2.40.10.120">
    <property type="match status" value="1"/>
</dbReference>
<evidence type="ECO:0000259" key="5">
    <source>
        <dbReference type="PROSITE" id="PS50106"/>
    </source>
</evidence>
<dbReference type="InterPro" id="IPR051201">
    <property type="entry name" value="Chloro_Bact_Ser_Proteases"/>
</dbReference>
<dbReference type="InterPro" id="IPR036034">
    <property type="entry name" value="PDZ_sf"/>
</dbReference>
<accession>A0ABP8RVI4</accession>
<evidence type="ECO:0000313" key="7">
    <source>
        <dbReference type="Proteomes" id="UP001501598"/>
    </source>
</evidence>
<dbReference type="PROSITE" id="PS50106">
    <property type="entry name" value="PDZ"/>
    <property type="match status" value="1"/>
</dbReference>
<feature type="compositionally biased region" description="Polar residues" evidence="3">
    <location>
        <begin position="18"/>
        <end position="38"/>
    </location>
</feature>
<dbReference type="Pfam" id="PF13180">
    <property type="entry name" value="PDZ_2"/>
    <property type="match status" value="1"/>
</dbReference>
<dbReference type="Gene3D" id="2.30.42.10">
    <property type="match status" value="1"/>
</dbReference>
<evidence type="ECO:0000256" key="4">
    <source>
        <dbReference type="SAM" id="Phobius"/>
    </source>
</evidence>
<feature type="compositionally biased region" description="Low complexity" evidence="3">
    <location>
        <begin position="100"/>
        <end position="114"/>
    </location>
</feature>
<feature type="compositionally biased region" description="Basic and acidic residues" evidence="3">
    <location>
        <begin position="1"/>
        <end position="17"/>
    </location>
</feature>
<dbReference type="SMART" id="SM00228">
    <property type="entry name" value="PDZ"/>
    <property type="match status" value="1"/>
</dbReference>
<dbReference type="PRINTS" id="PR00834">
    <property type="entry name" value="PROTEASES2C"/>
</dbReference>
<dbReference type="EMBL" id="BAABGT010000045">
    <property type="protein sequence ID" value="GAA4549064.1"/>
    <property type="molecule type" value="Genomic_DNA"/>
</dbReference>
<evidence type="ECO:0000256" key="3">
    <source>
        <dbReference type="SAM" id="MobiDB-lite"/>
    </source>
</evidence>